<dbReference type="Proteomes" id="UP000524246">
    <property type="component" value="Unassembled WGS sequence"/>
</dbReference>
<reference evidence="2 3" key="1">
    <citation type="journal article" date="2020" name="Biotechnol. Biofuels">
        <title>New insights from the biogas microbiome by comprehensive genome-resolved metagenomics of nearly 1600 species originating from multiple anaerobic digesters.</title>
        <authorList>
            <person name="Campanaro S."/>
            <person name="Treu L."/>
            <person name="Rodriguez-R L.M."/>
            <person name="Kovalovszki A."/>
            <person name="Ziels R.M."/>
            <person name="Maus I."/>
            <person name="Zhu X."/>
            <person name="Kougias P.G."/>
            <person name="Basile A."/>
            <person name="Luo G."/>
            <person name="Schluter A."/>
            <person name="Konstantinidis K.T."/>
            <person name="Angelidaki I."/>
        </authorList>
    </citation>
    <scope>NUCLEOTIDE SEQUENCE [LARGE SCALE GENOMIC DNA]</scope>
    <source>
        <strain evidence="2">AS27yjCOA_65</strain>
    </source>
</reference>
<keyword evidence="2" id="KW-0378">Hydrolase</keyword>
<sequence>MKFSVLSSGSKANCTFVEAEGHRFLIDCGLSCRKTEERLNFIGIEPESVEAILITHEHADHVRGVGAFSKKYKVTVFANSATARFLQASYKIHKFESGKRFQIGNVEINPFSITHDAVDPVGFSIFGDGLKFSQSTDLGRVTPLVQDALLLSNALVLESNHDMQMLWNCYYPWELKQRIASSHGHLDNKSAAELILQLLHPDLQVIVLGHISENSNTPQHALKSVIDHTRPNALPFLLCASPYECTELFDLSENLEMAMVG</sequence>
<evidence type="ECO:0000313" key="3">
    <source>
        <dbReference type="Proteomes" id="UP000524246"/>
    </source>
</evidence>
<proteinExistence type="predicted"/>
<feature type="domain" description="Metallo-beta-lactamase" evidence="1">
    <location>
        <begin position="11"/>
        <end position="183"/>
    </location>
</feature>
<evidence type="ECO:0000259" key="1">
    <source>
        <dbReference type="SMART" id="SM00849"/>
    </source>
</evidence>
<gene>
    <name evidence="2" type="ORF">GYA55_00960</name>
</gene>
<dbReference type="Pfam" id="PF00753">
    <property type="entry name" value="Lactamase_B"/>
    <property type="match status" value="1"/>
</dbReference>
<dbReference type="PANTHER" id="PTHR47619">
    <property type="entry name" value="METALLO-HYDROLASE YYCJ-RELATED"/>
    <property type="match status" value="1"/>
</dbReference>
<dbReference type="InterPro" id="IPR001279">
    <property type="entry name" value="Metallo-B-lactamas"/>
</dbReference>
<dbReference type="InterPro" id="IPR036866">
    <property type="entry name" value="RibonucZ/Hydroxyglut_hydro"/>
</dbReference>
<dbReference type="EMBL" id="JAAZON010000032">
    <property type="protein sequence ID" value="NMC61715.1"/>
    <property type="molecule type" value="Genomic_DNA"/>
</dbReference>
<dbReference type="Gene3D" id="3.60.15.10">
    <property type="entry name" value="Ribonuclease Z/Hydroxyacylglutathione hydrolase-like"/>
    <property type="match status" value="1"/>
</dbReference>
<dbReference type="InterPro" id="IPR052533">
    <property type="entry name" value="WalJ/YycJ-like"/>
</dbReference>
<dbReference type="AlphaFoldDB" id="A0A7X9FP45"/>
<dbReference type="PANTHER" id="PTHR47619:SF1">
    <property type="entry name" value="EXODEOXYRIBONUCLEASE WALJ"/>
    <property type="match status" value="1"/>
</dbReference>
<dbReference type="GO" id="GO:0016787">
    <property type="term" value="F:hydrolase activity"/>
    <property type="evidence" value="ECO:0007669"/>
    <property type="project" value="UniProtKB-KW"/>
</dbReference>
<dbReference type="SMART" id="SM00849">
    <property type="entry name" value="Lactamase_B"/>
    <property type="match status" value="1"/>
</dbReference>
<accession>A0A7X9FP45</accession>
<organism evidence="2 3">
    <name type="scientific">SAR324 cluster bacterium</name>
    <dbReference type="NCBI Taxonomy" id="2024889"/>
    <lineage>
        <taxon>Bacteria</taxon>
        <taxon>Deltaproteobacteria</taxon>
        <taxon>SAR324 cluster</taxon>
    </lineage>
</organism>
<evidence type="ECO:0000313" key="2">
    <source>
        <dbReference type="EMBL" id="NMC61715.1"/>
    </source>
</evidence>
<protein>
    <submittedName>
        <fullName evidence="2">MBL fold metallo-hydrolase</fullName>
    </submittedName>
</protein>
<dbReference type="SUPFAM" id="SSF56281">
    <property type="entry name" value="Metallo-hydrolase/oxidoreductase"/>
    <property type="match status" value="1"/>
</dbReference>
<name>A0A7X9FP45_9DELT</name>
<comment type="caution">
    <text evidence="2">The sequence shown here is derived from an EMBL/GenBank/DDBJ whole genome shotgun (WGS) entry which is preliminary data.</text>
</comment>